<dbReference type="NCBIfam" id="NF003766">
    <property type="entry name" value="PRK05362.1"/>
    <property type="match status" value="1"/>
</dbReference>
<evidence type="ECO:0000256" key="1">
    <source>
        <dbReference type="ARBA" id="ARBA00010373"/>
    </source>
</evidence>
<comment type="catalytic activity">
    <reaction evidence="5">
        <text>2-deoxy-alpha-D-ribose 1-phosphate = 2-deoxy-D-ribose 5-phosphate</text>
        <dbReference type="Rhea" id="RHEA:27658"/>
        <dbReference type="ChEBI" id="CHEBI:57259"/>
        <dbReference type="ChEBI" id="CHEBI:62877"/>
        <dbReference type="EC" id="5.4.2.7"/>
    </reaction>
</comment>
<dbReference type="RefSeq" id="WP_283534467.1">
    <property type="nucleotide sequence ID" value="NZ_CP123751.1"/>
</dbReference>
<evidence type="ECO:0000256" key="3">
    <source>
        <dbReference type="ARBA" id="ARBA00023211"/>
    </source>
</evidence>
<dbReference type="GO" id="GO:0009117">
    <property type="term" value="P:nucleotide metabolic process"/>
    <property type="evidence" value="ECO:0007669"/>
    <property type="project" value="UniProtKB-UniRule"/>
</dbReference>
<evidence type="ECO:0000313" key="8">
    <source>
        <dbReference type="EMBL" id="WHQ79461.1"/>
    </source>
</evidence>
<dbReference type="Proteomes" id="UP001238155">
    <property type="component" value="Chromosome"/>
</dbReference>
<comment type="function">
    <text evidence="5">Isomerase that catalyzes the conversion of deoxy-ribose 1-phosphate (dRib-1-P) and ribose 1-phosphate (Rib-1-P) to deoxy-ribose 5-phosphate (dRib-5-P) and ribose 5-phosphate (Rib-5-P), respectively.</text>
</comment>
<feature type="binding site" evidence="5">
    <location>
        <position position="331"/>
    </location>
    <ligand>
        <name>Mn(2+)</name>
        <dbReference type="ChEBI" id="CHEBI:29035"/>
        <label>1</label>
    </ligand>
</feature>
<dbReference type="GO" id="GO:0005829">
    <property type="term" value="C:cytosol"/>
    <property type="evidence" value="ECO:0007669"/>
    <property type="project" value="TreeGrafter"/>
</dbReference>
<dbReference type="GO" id="GO:0000287">
    <property type="term" value="F:magnesium ion binding"/>
    <property type="evidence" value="ECO:0007669"/>
    <property type="project" value="UniProtKB-UniRule"/>
</dbReference>
<feature type="binding site" evidence="5">
    <location>
        <position position="342"/>
    </location>
    <ligand>
        <name>Mn(2+)</name>
        <dbReference type="ChEBI" id="CHEBI:29035"/>
        <label>2</label>
    </ligand>
</feature>
<gene>
    <name evidence="5" type="primary">deoB</name>
    <name evidence="8" type="ORF">QFF56_05695</name>
</gene>
<evidence type="ECO:0000259" key="7">
    <source>
        <dbReference type="Pfam" id="PF01676"/>
    </source>
</evidence>
<sequence length="397" mass="43520">MRFKRVFTLVIDSVGIGAAKDAAKFDDEGSDTLGHITSYWNGELKLPNLTALGLGNIRADSPLTGVLPVETPLAYYGKMQEISAGKDSMDGHWEMMGLPVTEPLGFFPNGFPEPLIKAIEGFSGRKVIVNRPISGTEVIAKYGEEQLETGALIVYTSGDSVLQIAANTAIIPLDELYRICKYVREITIDEYHIGRIIARPYVGKDKNEFKRTSDRHDFTLVPPKDTVLDMLGQAGFEVIGVGKTNDIFSGKGIDTGIHTESNDDGMTKTIEVAKTDFTGLCFTNLVDFDAMYGHRRDREGYGKALASFDERLGELLENLQADDLLLITADHGNDPGFKGTDHTREYVPLLAYSPSFSKGSSLGIRDTYADLGATILDNFALPNKTDGKSFLADLRRN</sequence>
<dbReference type="InterPro" id="IPR017850">
    <property type="entry name" value="Alkaline_phosphatase_core_sf"/>
</dbReference>
<dbReference type="GO" id="GO:0006018">
    <property type="term" value="P:2-deoxyribose 1-phosphate catabolic process"/>
    <property type="evidence" value="ECO:0007669"/>
    <property type="project" value="UniProtKB-UniRule"/>
</dbReference>
<dbReference type="PANTHER" id="PTHR21110:SF0">
    <property type="entry name" value="PHOSPHOPENTOMUTASE"/>
    <property type="match status" value="1"/>
</dbReference>
<dbReference type="SUPFAM" id="SSF143856">
    <property type="entry name" value="DeoB insert domain-like"/>
    <property type="match status" value="1"/>
</dbReference>
<dbReference type="Gene3D" id="3.30.70.1250">
    <property type="entry name" value="Phosphopentomutase"/>
    <property type="match status" value="1"/>
</dbReference>
<feature type="binding site" evidence="5">
    <location>
        <position position="12"/>
    </location>
    <ligand>
        <name>Mn(2+)</name>
        <dbReference type="ChEBI" id="CHEBI:29035"/>
        <label>1</label>
    </ligand>
</feature>
<protein>
    <recommendedName>
        <fullName evidence="5 6">Phosphopentomutase</fullName>
        <ecNumber evidence="5 6">5.4.2.7</ecNumber>
    </recommendedName>
    <alternativeName>
        <fullName evidence="5">Phosphodeoxyribomutase</fullName>
    </alternativeName>
</protein>
<evidence type="ECO:0000256" key="6">
    <source>
        <dbReference type="NCBIfam" id="TIGR01696"/>
    </source>
</evidence>
<comment type="cofactor">
    <cofactor evidence="5">
        <name>Mn(2+)</name>
        <dbReference type="ChEBI" id="CHEBI:29035"/>
    </cofactor>
    <text evidence="5">Binds 2 manganese ions.</text>
</comment>
<dbReference type="SUPFAM" id="SSF53649">
    <property type="entry name" value="Alkaline phosphatase-like"/>
    <property type="match status" value="1"/>
</dbReference>
<dbReference type="Pfam" id="PF01676">
    <property type="entry name" value="Metalloenzyme"/>
    <property type="match status" value="1"/>
</dbReference>
<feature type="binding site" evidence="5">
    <location>
        <position position="294"/>
    </location>
    <ligand>
        <name>Mn(2+)</name>
        <dbReference type="ChEBI" id="CHEBI:29035"/>
        <label>2</label>
    </ligand>
</feature>
<evidence type="ECO:0000256" key="5">
    <source>
        <dbReference type="HAMAP-Rule" id="MF_00740"/>
    </source>
</evidence>
<keyword evidence="4 5" id="KW-0413">Isomerase</keyword>
<dbReference type="CDD" id="cd16009">
    <property type="entry name" value="PPM"/>
    <property type="match status" value="1"/>
</dbReference>
<comment type="subcellular location">
    <subcellularLocation>
        <location evidence="5">Cytoplasm</location>
    </subcellularLocation>
</comment>
<dbReference type="GO" id="GO:0043094">
    <property type="term" value="P:metabolic compound salvage"/>
    <property type="evidence" value="ECO:0007669"/>
    <property type="project" value="UniProtKB-UniRule"/>
</dbReference>
<dbReference type="NCBIfam" id="TIGR01696">
    <property type="entry name" value="deoB"/>
    <property type="match status" value="1"/>
</dbReference>
<dbReference type="InterPro" id="IPR024052">
    <property type="entry name" value="Phosphopentomutase_DeoB_cap_sf"/>
</dbReference>
<evidence type="ECO:0000313" key="9">
    <source>
        <dbReference type="Proteomes" id="UP001238155"/>
    </source>
</evidence>
<comment type="similarity">
    <text evidence="1 5">Belongs to the phosphopentomutase family.</text>
</comment>
<feature type="binding site" evidence="5">
    <location>
        <position position="289"/>
    </location>
    <ligand>
        <name>Mn(2+)</name>
        <dbReference type="ChEBI" id="CHEBI:29035"/>
        <label>2</label>
    </ligand>
</feature>
<dbReference type="EC" id="5.4.2.7" evidence="5 6"/>
<dbReference type="PIRSF" id="PIRSF001491">
    <property type="entry name" value="Ppentomutase"/>
    <property type="match status" value="1"/>
</dbReference>
<comment type="catalytic activity">
    <reaction evidence="5">
        <text>alpha-D-ribose 1-phosphate = D-ribose 5-phosphate</text>
        <dbReference type="Rhea" id="RHEA:18793"/>
        <dbReference type="ChEBI" id="CHEBI:57720"/>
        <dbReference type="ChEBI" id="CHEBI:78346"/>
        <dbReference type="EC" id="5.4.2.7"/>
    </reaction>
</comment>
<proteinExistence type="inferred from homology"/>
<keyword evidence="2 5" id="KW-0479">Metal-binding</keyword>
<feature type="binding site" evidence="5">
    <location>
        <position position="330"/>
    </location>
    <ligand>
        <name>Mn(2+)</name>
        <dbReference type="ChEBI" id="CHEBI:29035"/>
        <label>1</label>
    </ligand>
</feature>
<name>A0AAJ6JVK4_9LACO</name>
<dbReference type="PANTHER" id="PTHR21110">
    <property type="entry name" value="PHOSPHOPENTOMUTASE"/>
    <property type="match status" value="1"/>
</dbReference>
<evidence type="ECO:0000256" key="2">
    <source>
        <dbReference type="ARBA" id="ARBA00022723"/>
    </source>
</evidence>
<keyword evidence="5" id="KW-0963">Cytoplasm</keyword>
<dbReference type="HAMAP" id="MF_00740">
    <property type="entry name" value="Phosphopentomut"/>
    <property type="match status" value="1"/>
</dbReference>
<organism evidence="8 9">
    <name type="scientific">Ligilactobacillus animalis</name>
    <dbReference type="NCBI Taxonomy" id="1605"/>
    <lineage>
        <taxon>Bacteria</taxon>
        <taxon>Bacillati</taxon>
        <taxon>Bacillota</taxon>
        <taxon>Bacilli</taxon>
        <taxon>Lactobacillales</taxon>
        <taxon>Lactobacillaceae</taxon>
        <taxon>Ligilactobacillus</taxon>
    </lineage>
</organism>
<dbReference type="GO" id="GO:0008973">
    <property type="term" value="F:phosphopentomutase activity"/>
    <property type="evidence" value="ECO:0007669"/>
    <property type="project" value="UniProtKB-UniRule"/>
</dbReference>
<evidence type="ECO:0000256" key="4">
    <source>
        <dbReference type="ARBA" id="ARBA00023235"/>
    </source>
</evidence>
<dbReference type="EMBL" id="CP123751">
    <property type="protein sequence ID" value="WHQ79461.1"/>
    <property type="molecule type" value="Genomic_DNA"/>
</dbReference>
<accession>A0AAJ6JVK4</accession>
<comment type="pathway">
    <text evidence="5">Carbohydrate degradation; 2-deoxy-D-ribose 1-phosphate degradation; D-glyceraldehyde 3-phosphate and acetaldehyde from 2-deoxy-alpha-D-ribose 1-phosphate: step 1/2.</text>
</comment>
<feature type="domain" description="Metalloenzyme" evidence="7">
    <location>
        <begin position="4"/>
        <end position="382"/>
    </location>
</feature>
<reference evidence="8" key="1">
    <citation type="submission" date="2023-04" db="EMBL/GenBank/DDBJ databases">
        <title>Four porcine-derived lactic acid bacteria strains analyses and their evaluation as potential probiotics based on genomics.</title>
        <authorList>
            <person name="Niu D."/>
        </authorList>
    </citation>
    <scope>NUCLEOTIDE SEQUENCE</scope>
    <source>
        <strain evidence="8">ZSB1</strain>
    </source>
</reference>
<dbReference type="InterPro" id="IPR006124">
    <property type="entry name" value="Metalloenzyme"/>
</dbReference>
<dbReference type="InterPro" id="IPR010045">
    <property type="entry name" value="DeoB"/>
</dbReference>
<dbReference type="Gene3D" id="3.40.720.10">
    <property type="entry name" value="Alkaline Phosphatase, subunit A"/>
    <property type="match status" value="1"/>
</dbReference>
<dbReference type="GO" id="GO:0030145">
    <property type="term" value="F:manganese ion binding"/>
    <property type="evidence" value="ECO:0007669"/>
    <property type="project" value="UniProtKB-UniRule"/>
</dbReference>
<keyword evidence="3 5" id="KW-0464">Manganese</keyword>
<dbReference type="AlphaFoldDB" id="A0AAJ6JVK4"/>